<reference evidence="2" key="1">
    <citation type="journal article" date="2020" name="Phytopathology">
        <title>Genome sequence of the chestnut blight fungus Cryphonectria parasitica EP155: A fundamental resource for an archetypical invasive plant pathogen.</title>
        <authorList>
            <person name="Crouch J.A."/>
            <person name="Dawe A."/>
            <person name="Aerts A."/>
            <person name="Barry K."/>
            <person name="Churchill A.C.L."/>
            <person name="Grimwood J."/>
            <person name="Hillman B."/>
            <person name="Milgroom M.G."/>
            <person name="Pangilinan J."/>
            <person name="Smith M."/>
            <person name="Salamov A."/>
            <person name="Schmutz J."/>
            <person name="Yadav J."/>
            <person name="Grigoriev I.V."/>
            <person name="Nuss D."/>
        </authorList>
    </citation>
    <scope>NUCLEOTIDE SEQUENCE</scope>
    <source>
        <strain evidence="2">EP155</strain>
    </source>
</reference>
<feature type="region of interest" description="Disordered" evidence="1">
    <location>
        <begin position="72"/>
        <end position="111"/>
    </location>
</feature>
<dbReference type="RefSeq" id="XP_040776822.1">
    <property type="nucleotide sequence ID" value="XM_040920457.1"/>
</dbReference>
<name>A0A9P5CQ44_CRYP1</name>
<evidence type="ECO:0000313" key="3">
    <source>
        <dbReference type="Proteomes" id="UP000803844"/>
    </source>
</evidence>
<sequence length="111" mass="12407">MSLQGRVSKVHEILMRSTGYTLTVTTEALQKEMVLPRPQSPLVESELDRLPEHEVRRLAGLYLSQSQRGIKRSANVEVKDEGPEASQPERPVKAIKTKEGEKVLVDLTGDD</sequence>
<feature type="compositionally biased region" description="Basic and acidic residues" evidence="1">
    <location>
        <begin position="90"/>
        <end position="104"/>
    </location>
</feature>
<dbReference type="OrthoDB" id="3364132at2759"/>
<dbReference type="Proteomes" id="UP000803844">
    <property type="component" value="Unassembled WGS sequence"/>
</dbReference>
<evidence type="ECO:0000313" key="2">
    <source>
        <dbReference type="EMBL" id="KAF3765861.1"/>
    </source>
</evidence>
<comment type="caution">
    <text evidence="2">The sequence shown here is derived from an EMBL/GenBank/DDBJ whole genome shotgun (WGS) entry which is preliminary data.</text>
</comment>
<dbReference type="AlphaFoldDB" id="A0A9P5CQ44"/>
<protein>
    <submittedName>
        <fullName evidence="2">Uncharacterized protein</fullName>
    </submittedName>
</protein>
<gene>
    <name evidence="2" type="ORF">M406DRAFT_329717</name>
</gene>
<organism evidence="2 3">
    <name type="scientific">Cryphonectria parasitica (strain ATCC 38755 / EP155)</name>
    <dbReference type="NCBI Taxonomy" id="660469"/>
    <lineage>
        <taxon>Eukaryota</taxon>
        <taxon>Fungi</taxon>
        <taxon>Dikarya</taxon>
        <taxon>Ascomycota</taxon>
        <taxon>Pezizomycotina</taxon>
        <taxon>Sordariomycetes</taxon>
        <taxon>Sordariomycetidae</taxon>
        <taxon>Diaporthales</taxon>
        <taxon>Cryphonectriaceae</taxon>
        <taxon>Cryphonectria-Endothia species complex</taxon>
        <taxon>Cryphonectria</taxon>
    </lineage>
</organism>
<accession>A0A9P5CQ44</accession>
<proteinExistence type="predicted"/>
<keyword evidence="3" id="KW-1185">Reference proteome</keyword>
<dbReference type="GeneID" id="63837586"/>
<evidence type="ECO:0000256" key="1">
    <source>
        <dbReference type="SAM" id="MobiDB-lite"/>
    </source>
</evidence>
<dbReference type="EMBL" id="MU032347">
    <property type="protein sequence ID" value="KAF3765861.1"/>
    <property type="molecule type" value="Genomic_DNA"/>
</dbReference>